<dbReference type="GO" id="GO:0004497">
    <property type="term" value="F:monooxygenase activity"/>
    <property type="evidence" value="ECO:0007669"/>
    <property type="project" value="InterPro"/>
</dbReference>
<proteinExistence type="predicted"/>
<evidence type="ECO:0000256" key="1">
    <source>
        <dbReference type="PIRSR" id="PIRSR602401-1"/>
    </source>
</evidence>
<dbReference type="GO" id="GO:0016705">
    <property type="term" value="F:oxidoreductase activity, acting on paired donors, with incorporation or reduction of molecular oxygen"/>
    <property type="evidence" value="ECO:0007669"/>
    <property type="project" value="InterPro"/>
</dbReference>
<keyword evidence="1" id="KW-0408">Iron</keyword>
<evidence type="ECO:0008006" key="5">
    <source>
        <dbReference type="Google" id="ProtNLM"/>
    </source>
</evidence>
<dbReference type="Pfam" id="PF00067">
    <property type="entry name" value="p450"/>
    <property type="match status" value="1"/>
</dbReference>
<keyword evidence="1" id="KW-0479">Metal-binding</keyword>
<protein>
    <recommendedName>
        <fullName evidence="5">Cytochrome P450</fullName>
    </recommendedName>
</protein>
<dbReference type="InterPro" id="IPR002401">
    <property type="entry name" value="Cyt_P450_E_grp-I"/>
</dbReference>
<dbReference type="GO" id="GO:0020037">
    <property type="term" value="F:heme binding"/>
    <property type="evidence" value="ECO:0007669"/>
    <property type="project" value="InterPro"/>
</dbReference>
<dbReference type="PANTHER" id="PTHR24305:SF227">
    <property type="entry name" value="P450, PUTATIVE (EUROFUNG)-RELATED"/>
    <property type="match status" value="1"/>
</dbReference>
<sequence>MVQPFANPAGTSKTHNSQQGGRLLSGHVKLVPNERSGMPLQEWINEIPNTGLIRYRMRFNKEVVFVTSPKGLSEVLVQKSYEFVKPAKLRLGLGRILGVGLIVAEGSQHKKQRKLLMPAFLHRHIKDLYPIFWDKSVALARVLSENISPSQDKPAKVFDVADWLARATLDILGSAGLGEEFDTLHHPDNEICSAYRNVFEQKPPRGTLAMGAFFVREAFISIFGISRKDSISMATKTLTDVARRLIARKRSNRQVEGSKDQHDQGRDIISVMLASDSFTDRMLENHLLTFLAAGHETTATSMTWALYALCLYPNVQQQLRDEVRKALPQHIDQAHAAEPMKAELLDSLPYLHAVCNEVFRIYPPAGLTRRVAVQNTSILGQFIPAGTEIVISPRAVNVSKDLWGPDAATFNPDRWMRPSQANTGGGLTNFSFMTFLHGPRSCIGQGFARGEFASLLAALVGTFEMSLAQDPDIVIETGLTSRPKGGLLVQFRKI</sequence>
<dbReference type="InterPro" id="IPR050121">
    <property type="entry name" value="Cytochrome_P450_monoxygenase"/>
</dbReference>
<dbReference type="GO" id="GO:0005506">
    <property type="term" value="F:iron ion binding"/>
    <property type="evidence" value="ECO:0007669"/>
    <property type="project" value="InterPro"/>
</dbReference>
<dbReference type="GO" id="GO:0043386">
    <property type="term" value="P:mycotoxin biosynthetic process"/>
    <property type="evidence" value="ECO:0007669"/>
    <property type="project" value="UniProtKB-ARBA"/>
</dbReference>
<name>A0A9W9XEH7_9EURO</name>
<accession>A0A9W9XEH7</accession>
<dbReference type="InterPro" id="IPR036396">
    <property type="entry name" value="Cyt_P450_sf"/>
</dbReference>
<dbReference type="RefSeq" id="XP_056791295.1">
    <property type="nucleotide sequence ID" value="XM_056933754.1"/>
</dbReference>
<reference evidence="3" key="2">
    <citation type="journal article" date="2023" name="IMA Fungus">
        <title>Comparative genomic study of the Penicillium genus elucidates a diverse pangenome and 15 lateral gene transfer events.</title>
        <authorList>
            <person name="Petersen C."/>
            <person name="Sorensen T."/>
            <person name="Nielsen M.R."/>
            <person name="Sondergaard T.E."/>
            <person name="Sorensen J.L."/>
            <person name="Fitzpatrick D.A."/>
            <person name="Frisvad J.C."/>
            <person name="Nielsen K.L."/>
        </authorList>
    </citation>
    <scope>NUCLEOTIDE SEQUENCE</scope>
    <source>
        <strain evidence="3">IBT 30728</strain>
    </source>
</reference>
<evidence type="ECO:0000313" key="4">
    <source>
        <dbReference type="Proteomes" id="UP001148312"/>
    </source>
</evidence>
<dbReference type="SUPFAM" id="SSF48264">
    <property type="entry name" value="Cytochrome P450"/>
    <property type="match status" value="1"/>
</dbReference>
<dbReference type="PANTHER" id="PTHR24305">
    <property type="entry name" value="CYTOCHROME P450"/>
    <property type="match status" value="1"/>
</dbReference>
<dbReference type="GeneID" id="81624003"/>
<dbReference type="PRINTS" id="PR00463">
    <property type="entry name" value="EP450I"/>
</dbReference>
<keyword evidence="1" id="KW-0349">Heme</keyword>
<feature type="compositionally biased region" description="Polar residues" evidence="2">
    <location>
        <begin position="9"/>
        <end position="20"/>
    </location>
</feature>
<dbReference type="PRINTS" id="PR00385">
    <property type="entry name" value="P450"/>
</dbReference>
<dbReference type="Proteomes" id="UP001148312">
    <property type="component" value="Unassembled WGS sequence"/>
</dbReference>
<feature type="binding site" description="axial binding residue" evidence="1">
    <location>
        <position position="442"/>
    </location>
    <ligand>
        <name>heme</name>
        <dbReference type="ChEBI" id="CHEBI:30413"/>
    </ligand>
    <ligandPart>
        <name>Fe</name>
        <dbReference type="ChEBI" id="CHEBI:18248"/>
    </ligandPart>
</feature>
<evidence type="ECO:0000313" key="3">
    <source>
        <dbReference type="EMBL" id="KAJ5489262.1"/>
    </source>
</evidence>
<dbReference type="InterPro" id="IPR001128">
    <property type="entry name" value="Cyt_P450"/>
</dbReference>
<gene>
    <name evidence="3" type="ORF">N7539_004152</name>
</gene>
<organism evidence="3 4">
    <name type="scientific">Penicillium diatomitis</name>
    <dbReference type="NCBI Taxonomy" id="2819901"/>
    <lineage>
        <taxon>Eukaryota</taxon>
        <taxon>Fungi</taxon>
        <taxon>Dikarya</taxon>
        <taxon>Ascomycota</taxon>
        <taxon>Pezizomycotina</taxon>
        <taxon>Eurotiomycetes</taxon>
        <taxon>Eurotiomycetidae</taxon>
        <taxon>Eurotiales</taxon>
        <taxon>Aspergillaceae</taxon>
        <taxon>Penicillium</taxon>
    </lineage>
</organism>
<feature type="region of interest" description="Disordered" evidence="2">
    <location>
        <begin position="1"/>
        <end position="22"/>
    </location>
</feature>
<reference evidence="3" key="1">
    <citation type="submission" date="2022-12" db="EMBL/GenBank/DDBJ databases">
        <authorList>
            <person name="Petersen C."/>
        </authorList>
    </citation>
    <scope>NUCLEOTIDE SEQUENCE</scope>
    <source>
        <strain evidence="3">IBT 30728</strain>
    </source>
</reference>
<dbReference type="EMBL" id="JAPWDQ010000004">
    <property type="protein sequence ID" value="KAJ5489262.1"/>
    <property type="molecule type" value="Genomic_DNA"/>
</dbReference>
<evidence type="ECO:0000256" key="2">
    <source>
        <dbReference type="SAM" id="MobiDB-lite"/>
    </source>
</evidence>
<keyword evidence="4" id="KW-1185">Reference proteome</keyword>
<dbReference type="CDD" id="cd11069">
    <property type="entry name" value="CYP_FUM15-like"/>
    <property type="match status" value="1"/>
</dbReference>
<comment type="caution">
    <text evidence="3">The sequence shown here is derived from an EMBL/GenBank/DDBJ whole genome shotgun (WGS) entry which is preliminary data.</text>
</comment>
<dbReference type="AlphaFoldDB" id="A0A9W9XEH7"/>
<dbReference type="Gene3D" id="1.10.630.10">
    <property type="entry name" value="Cytochrome P450"/>
    <property type="match status" value="1"/>
</dbReference>
<comment type="cofactor">
    <cofactor evidence="1">
        <name>heme</name>
        <dbReference type="ChEBI" id="CHEBI:30413"/>
    </cofactor>
</comment>